<dbReference type="Gene3D" id="3.40.190.10">
    <property type="entry name" value="Periplasmic binding protein-like II"/>
    <property type="match status" value="2"/>
</dbReference>
<sequence length="357" mass="39278">MYSAAPHPRGISMVSIRCMQRSAALALCLAATTAGTARAADLTVTAFGGIWEQNYRKCVIEPFEQRTHKKVDVVLGTPAQWLNQIAANPKSPPIDVVTNTTDTGYEAIRRGLVDAFGPDKVPNLADVAPQFKDVTKGHGALYGYGAMGLAYNAKKIKNPPKTWDEFVEGTIRGDWVAALPGISYPSTTITTLWLFVHLYAHDNLDDIGPALQKIKAMRDSGNLVFWNDVNEFLSLMKTGQVDIGMYWDGRAWAFHDDGNPDVLYYNPQPGSPISSSFIQKVKNGSPLAYDFINTVISPEAQGCWGSAMRYAMSNTKTQYAPAVKDQITPPSQILVAPYEQIGQKASAWIEQWNKTLR</sequence>
<dbReference type="GO" id="GO:0015888">
    <property type="term" value="P:thiamine transport"/>
    <property type="evidence" value="ECO:0007669"/>
    <property type="project" value="TreeGrafter"/>
</dbReference>
<accession>A0A4Q1HNA6</accession>
<evidence type="ECO:0000256" key="2">
    <source>
        <dbReference type="SAM" id="SignalP"/>
    </source>
</evidence>
<gene>
    <name evidence="3" type="ORF">C7R54_01040</name>
</gene>
<dbReference type="EMBL" id="PYAL01000001">
    <property type="protein sequence ID" value="RXN92379.1"/>
    <property type="molecule type" value="Genomic_DNA"/>
</dbReference>
<reference evidence="3 4" key="1">
    <citation type="journal article" date="2017" name="Int. J. Syst. Evol. Microbiol.">
        <title>Achromobacter aloeverae sp. nov., isolated from the root of Aloe vera (L.) Burm.f.</title>
        <authorList>
            <person name="Kuncharoen N."/>
            <person name="Muramatsu Y."/>
            <person name="Shibata C."/>
            <person name="Kamakura Y."/>
            <person name="Nakagawa Y."/>
            <person name="Tanasupawat S."/>
        </authorList>
    </citation>
    <scope>NUCLEOTIDE SEQUENCE [LARGE SCALE GENOMIC DNA]</scope>
    <source>
        <strain evidence="3 4">AVA-1</strain>
    </source>
</reference>
<dbReference type="Proteomes" id="UP000290849">
    <property type="component" value="Unassembled WGS sequence"/>
</dbReference>
<name>A0A4Q1HNA6_9BURK</name>
<evidence type="ECO:0000256" key="1">
    <source>
        <dbReference type="ARBA" id="ARBA00022729"/>
    </source>
</evidence>
<feature type="chain" id="PRO_5020859346" evidence="2">
    <location>
        <begin position="40"/>
        <end position="357"/>
    </location>
</feature>
<dbReference type="AlphaFoldDB" id="A0A4Q1HNA6"/>
<keyword evidence="4" id="KW-1185">Reference proteome</keyword>
<dbReference type="SUPFAM" id="SSF53850">
    <property type="entry name" value="Periplasmic binding protein-like II"/>
    <property type="match status" value="1"/>
</dbReference>
<proteinExistence type="predicted"/>
<dbReference type="Pfam" id="PF13416">
    <property type="entry name" value="SBP_bac_8"/>
    <property type="match status" value="1"/>
</dbReference>
<dbReference type="PANTHER" id="PTHR30006:SF2">
    <property type="entry name" value="ABC TRANSPORTER SUBSTRATE-BINDING PROTEIN"/>
    <property type="match status" value="1"/>
</dbReference>
<dbReference type="GO" id="GO:0030975">
    <property type="term" value="F:thiamine binding"/>
    <property type="evidence" value="ECO:0007669"/>
    <property type="project" value="TreeGrafter"/>
</dbReference>
<feature type="signal peptide" evidence="2">
    <location>
        <begin position="1"/>
        <end position="39"/>
    </location>
</feature>
<protein>
    <submittedName>
        <fullName evidence="3">ABC transporter substrate-binding protein</fullName>
    </submittedName>
</protein>
<comment type="caution">
    <text evidence="3">The sequence shown here is derived from an EMBL/GenBank/DDBJ whole genome shotgun (WGS) entry which is preliminary data.</text>
</comment>
<dbReference type="InterPro" id="IPR006059">
    <property type="entry name" value="SBP"/>
</dbReference>
<keyword evidence="1 2" id="KW-0732">Signal</keyword>
<dbReference type="PANTHER" id="PTHR30006">
    <property type="entry name" value="THIAMINE-BINDING PERIPLASMIC PROTEIN-RELATED"/>
    <property type="match status" value="1"/>
</dbReference>
<dbReference type="GO" id="GO:0030288">
    <property type="term" value="C:outer membrane-bounded periplasmic space"/>
    <property type="evidence" value="ECO:0007669"/>
    <property type="project" value="TreeGrafter"/>
</dbReference>
<organism evidence="3 4">
    <name type="scientific">Achromobacter aloeverae</name>
    <dbReference type="NCBI Taxonomy" id="1750518"/>
    <lineage>
        <taxon>Bacteria</taxon>
        <taxon>Pseudomonadati</taxon>
        <taxon>Pseudomonadota</taxon>
        <taxon>Betaproteobacteria</taxon>
        <taxon>Burkholderiales</taxon>
        <taxon>Alcaligenaceae</taxon>
        <taxon>Achromobacter</taxon>
    </lineage>
</organism>
<evidence type="ECO:0000313" key="4">
    <source>
        <dbReference type="Proteomes" id="UP000290849"/>
    </source>
</evidence>
<dbReference type="GO" id="GO:0030976">
    <property type="term" value="F:thiamine pyrophosphate binding"/>
    <property type="evidence" value="ECO:0007669"/>
    <property type="project" value="TreeGrafter"/>
</dbReference>
<evidence type="ECO:0000313" key="3">
    <source>
        <dbReference type="EMBL" id="RXN92379.1"/>
    </source>
</evidence>